<keyword evidence="6 8" id="KW-0472">Membrane</keyword>
<evidence type="ECO:0000256" key="7">
    <source>
        <dbReference type="SAM" id="MobiDB-lite"/>
    </source>
</evidence>
<feature type="transmembrane region" description="Helical" evidence="8">
    <location>
        <begin position="333"/>
        <end position="354"/>
    </location>
</feature>
<dbReference type="GO" id="GO:0016020">
    <property type="term" value="C:membrane"/>
    <property type="evidence" value="ECO:0007669"/>
    <property type="project" value="UniProtKB-SubCell"/>
</dbReference>
<sequence length="566" mass="60398">MGDDRQTEPLLGKLTESSYSSSEEQIVKRTGTAWTATAHIITAVIGSGVLSLAWSVAQLGWIGGPAAMVVFAGVTSIQSSMLADCYISHDPEHGAVRNRSYVDAVRFYLGEKSQWFCGFFLNLSLFGGGVVYTLASATSMRQVHFHVKFNRVSLSMHCVAWQSADHWAIQKANCYHRQGHDAPCSAGGDGYYMLAFGVAQVVFSQIPGFHDMAWLSVWAAAMSFSYSLIGFGLGVAKVIGKNFAFWNLEIDRRQLRQRQANGGQAASFLIASANGVVKGGIGGIALVSATQKAWRVSQALGDIAFAYPFSSVQLEIEDTLRSPPPESETMKTALRASIVVTTFLYLCCGCFGYAAFGDATPGNLLTGFGFYEPYWLVDFANLCIVLHLLGGYQASILTLYTALGVRECVLPPPHATTRVRDQLTLRGRPVSLAGVRPAGVRAGGAADGRRGGGSGGGSDALAVAPPPPPREPVPAVLPHGVRGGEYGAGRVVPLIQPGGRAARRLHLLAACHPLPRRDVPRVLAQKKVTPWTMRWLAIRAFSAACLVISAFVSVGSAIGVFTSKTS</sequence>
<feature type="compositionally biased region" description="Gly residues" evidence="7">
    <location>
        <begin position="441"/>
        <end position="458"/>
    </location>
</feature>
<gene>
    <name evidence="10" type="ORF">GUJ93_ZPchr0006g43047</name>
</gene>
<feature type="transmembrane region" description="Helical" evidence="8">
    <location>
        <begin position="374"/>
        <end position="392"/>
    </location>
</feature>
<dbReference type="InterPro" id="IPR013057">
    <property type="entry name" value="AA_transpt_TM"/>
</dbReference>
<dbReference type="Pfam" id="PF01490">
    <property type="entry name" value="Aa_trans"/>
    <property type="match status" value="1"/>
</dbReference>
<keyword evidence="5 8" id="KW-1133">Transmembrane helix</keyword>
<proteinExistence type="predicted"/>
<feature type="domain" description="Amino acid transporter transmembrane" evidence="9">
    <location>
        <begin position="29"/>
        <end position="398"/>
    </location>
</feature>
<evidence type="ECO:0000313" key="10">
    <source>
        <dbReference type="EMBL" id="KAG8072183.1"/>
    </source>
</evidence>
<evidence type="ECO:0000256" key="3">
    <source>
        <dbReference type="ARBA" id="ARBA00022692"/>
    </source>
</evidence>
<dbReference type="EMBL" id="JAAALK010000283">
    <property type="protein sequence ID" value="KAG8072183.1"/>
    <property type="molecule type" value="Genomic_DNA"/>
</dbReference>
<evidence type="ECO:0000256" key="8">
    <source>
        <dbReference type="SAM" id="Phobius"/>
    </source>
</evidence>
<evidence type="ECO:0000256" key="4">
    <source>
        <dbReference type="ARBA" id="ARBA00022970"/>
    </source>
</evidence>
<feature type="transmembrane region" description="Helical" evidence="8">
    <location>
        <begin position="213"/>
        <end position="236"/>
    </location>
</feature>
<dbReference type="OrthoDB" id="671674at2759"/>
<reference evidence="10" key="1">
    <citation type="journal article" date="2021" name="bioRxiv">
        <title>Whole Genome Assembly and Annotation of Northern Wild Rice, Zizania palustris L., Supports a Whole Genome Duplication in the Zizania Genus.</title>
        <authorList>
            <person name="Haas M."/>
            <person name="Kono T."/>
            <person name="Macchietto M."/>
            <person name="Millas R."/>
            <person name="McGilp L."/>
            <person name="Shao M."/>
            <person name="Duquette J."/>
            <person name="Hirsch C.N."/>
            <person name="Kimball J."/>
        </authorList>
    </citation>
    <scope>NUCLEOTIDE SEQUENCE</scope>
    <source>
        <tissue evidence="10">Fresh leaf tissue</tissue>
    </source>
</reference>
<evidence type="ECO:0000313" key="11">
    <source>
        <dbReference type="Proteomes" id="UP000729402"/>
    </source>
</evidence>
<protein>
    <recommendedName>
        <fullName evidence="9">Amino acid transporter transmembrane domain-containing protein</fullName>
    </recommendedName>
</protein>
<comment type="caution">
    <text evidence="10">The sequence shown here is derived from an EMBL/GenBank/DDBJ whole genome shotgun (WGS) entry which is preliminary data.</text>
</comment>
<dbReference type="GO" id="GO:0006865">
    <property type="term" value="P:amino acid transport"/>
    <property type="evidence" value="ECO:0007669"/>
    <property type="project" value="UniProtKB-KW"/>
</dbReference>
<evidence type="ECO:0000256" key="1">
    <source>
        <dbReference type="ARBA" id="ARBA00004141"/>
    </source>
</evidence>
<keyword evidence="11" id="KW-1185">Reference proteome</keyword>
<feature type="transmembrane region" description="Helical" evidence="8">
    <location>
        <begin position="33"/>
        <end position="53"/>
    </location>
</feature>
<keyword evidence="2" id="KW-0813">Transport</keyword>
<dbReference type="Proteomes" id="UP000729402">
    <property type="component" value="Unassembled WGS sequence"/>
</dbReference>
<comment type="subcellular location">
    <subcellularLocation>
        <location evidence="1">Membrane</location>
        <topology evidence="1">Multi-pass membrane protein</topology>
    </subcellularLocation>
</comment>
<feature type="region of interest" description="Disordered" evidence="7">
    <location>
        <begin position="440"/>
        <end position="470"/>
    </location>
</feature>
<reference evidence="10" key="2">
    <citation type="submission" date="2021-02" db="EMBL/GenBank/DDBJ databases">
        <authorList>
            <person name="Kimball J.A."/>
            <person name="Haas M.W."/>
            <person name="Macchietto M."/>
            <person name="Kono T."/>
            <person name="Duquette J."/>
            <person name="Shao M."/>
        </authorList>
    </citation>
    <scope>NUCLEOTIDE SEQUENCE</scope>
    <source>
        <tissue evidence="10">Fresh leaf tissue</tissue>
    </source>
</reference>
<dbReference type="AlphaFoldDB" id="A0A8J5W220"/>
<evidence type="ECO:0000256" key="5">
    <source>
        <dbReference type="ARBA" id="ARBA00022989"/>
    </source>
</evidence>
<accession>A0A8J5W220</accession>
<organism evidence="10 11">
    <name type="scientific">Zizania palustris</name>
    <name type="common">Northern wild rice</name>
    <dbReference type="NCBI Taxonomy" id="103762"/>
    <lineage>
        <taxon>Eukaryota</taxon>
        <taxon>Viridiplantae</taxon>
        <taxon>Streptophyta</taxon>
        <taxon>Embryophyta</taxon>
        <taxon>Tracheophyta</taxon>
        <taxon>Spermatophyta</taxon>
        <taxon>Magnoliopsida</taxon>
        <taxon>Liliopsida</taxon>
        <taxon>Poales</taxon>
        <taxon>Poaceae</taxon>
        <taxon>BOP clade</taxon>
        <taxon>Oryzoideae</taxon>
        <taxon>Oryzeae</taxon>
        <taxon>Zizaniinae</taxon>
        <taxon>Zizania</taxon>
    </lineage>
</organism>
<evidence type="ECO:0000259" key="9">
    <source>
        <dbReference type="Pfam" id="PF01490"/>
    </source>
</evidence>
<feature type="transmembrane region" description="Helical" evidence="8">
    <location>
        <begin position="536"/>
        <end position="561"/>
    </location>
</feature>
<evidence type="ECO:0000256" key="2">
    <source>
        <dbReference type="ARBA" id="ARBA00022448"/>
    </source>
</evidence>
<dbReference type="PANTHER" id="PTHR48017">
    <property type="entry name" value="OS05G0424000 PROTEIN-RELATED"/>
    <property type="match status" value="1"/>
</dbReference>
<keyword evidence="3 8" id="KW-0812">Transmembrane</keyword>
<name>A0A8J5W220_ZIZPA</name>
<feature type="transmembrane region" description="Helical" evidence="8">
    <location>
        <begin position="59"/>
        <end position="77"/>
    </location>
</feature>
<evidence type="ECO:0000256" key="6">
    <source>
        <dbReference type="ARBA" id="ARBA00023136"/>
    </source>
</evidence>
<feature type="transmembrane region" description="Helical" evidence="8">
    <location>
        <begin position="115"/>
        <end position="135"/>
    </location>
</feature>
<keyword evidence="4" id="KW-0029">Amino-acid transport</keyword>